<keyword evidence="1" id="KW-0862">Zinc</keyword>
<feature type="region of interest" description="Disordered" evidence="2">
    <location>
        <begin position="402"/>
        <end position="425"/>
    </location>
</feature>
<feature type="region of interest" description="Disordered" evidence="2">
    <location>
        <begin position="632"/>
        <end position="687"/>
    </location>
</feature>
<feature type="domain" description="SWIM-type" evidence="3">
    <location>
        <begin position="73"/>
        <end position="110"/>
    </location>
</feature>
<keyword evidence="1" id="KW-0479">Metal-binding</keyword>
<reference evidence="4 5" key="1">
    <citation type="journal article" date="2010" name="Stand. Genomic Sci.">
        <title>Complete genome sequence of Thermaerobacter marianensis type strain (7p75a).</title>
        <authorList>
            <person name="Han C."/>
            <person name="Gu W."/>
            <person name="Zhang X."/>
            <person name="Lapidus A."/>
            <person name="Nolan M."/>
            <person name="Copeland A."/>
            <person name="Lucas S."/>
            <person name="Del Rio T.G."/>
            <person name="Tice H."/>
            <person name="Cheng J.F."/>
            <person name="Tapia R."/>
            <person name="Goodwin L."/>
            <person name="Pitluck S."/>
            <person name="Pagani I."/>
            <person name="Ivanova N."/>
            <person name="Mavromatis K."/>
            <person name="Mikhailova N."/>
            <person name="Pati A."/>
            <person name="Chen A."/>
            <person name="Palaniappan K."/>
            <person name="Land M."/>
            <person name="Hauser L."/>
            <person name="Chang Y.J."/>
            <person name="Jeffries C.D."/>
            <person name="Schneider S."/>
            <person name="Rohde M."/>
            <person name="Goker M."/>
            <person name="Pukall R."/>
            <person name="Woyke T."/>
            <person name="Bristow J."/>
            <person name="Eisen J.A."/>
            <person name="Markowitz V."/>
            <person name="Hugenholtz P."/>
            <person name="Kyrpides N.C."/>
            <person name="Klenk H.P."/>
            <person name="Detter J.C."/>
        </authorList>
    </citation>
    <scope>NUCLEOTIDE SEQUENCE [LARGE SCALE GENOMIC DNA]</scope>
    <source>
        <strain evidence="5">ATCC 700841 / DSM 12885 / JCM 10246 / 7p75a</strain>
    </source>
</reference>
<feature type="region of interest" description="Disordered" evidence="2">
    <location>
        <begin position="157"/>
        <end position="235"/>
    </location>
</feature>
<dbReference type="Pfam" id="PF04434">
    <property type="entry name" value="SWIM"/>
    <property type="match status" value="1"/>
</dbReference>
<evidence type="ECO:0000256" key="2">
    <source>
        <dbReference type="SAM" id="MobiDB-lite"/>
    </source>
</evidence>
<dbReference type="InterPro" id="IPR007527">
    <property type="entry name" value="Znf_SWIM"/>
</dbReference>
<dbReference type="GO" id="GO:0008270">
    <property type="term" value="F:zinc ion binding"/>
    <property type="evidence" value="ECO:0007669"/>
    <property type="project" value="UniProtKB-KW"/>
</dbReference>
<keyword evidence="5" id="KW-1185">Reference proteome</keyword>
<dbReference type="KEGG" id="tmr:Tmar_2335"/>
<name>E6SLH0_THEM7</name>
<dbReference type="OrthoDB" id="7593573at2"/>
<dbReference type="Proteomes" id="UP000008915">
    <property type="component" value="Chromosome"/>
</dbReference>
<accession>E6SLH0</accession>
<sequence length="687" mass="71346">MESRRGGTRPTGKAVESVLTAVDEAMLARLVPEPVRIRALDLFLLGRVESRLVSGTRLLGEVRGTRGVYRTVVHVLRGPGGPDAAGQCECPRRARGGLCKHAVALLYAWIHEPATFASLDERLDRLAERPRAQLLEVIRRLVEEEPALLAELDATVSADSGPAGTGTAPAPATAVDAGRSPVASRRAEAAGDGPAGTGDDLRTAEGPAATHRPGWPHPVPAPAGDGAADGDEPAGPAWRAARLAAWVLRLERNPDPDPEELDRWLAELGGEAAGPPPASGAPGAADGTGTRARIDGRHLSSAGPDPEPRARGGTATAGHALARRRDRPDAAAPAGRENLYAGALALLVQGVVWRQAGMVLAARAREEDDAARWLMGRWEAAARLLVHLAGALGPSRAAERAVPAVPAGSETVSPPPGPLTPAEPRGRRNLAASVALTAAALGPEALLAASRFFQEAGWPATALGLARRALRQAGSPDQVAAARAVVARIWLDRGLPDRALPYLAANFAARPDAERLAALEEVARAAGQWDQVAPQVRRHLEAHGEPALLAAFLLNQGAWDELLARLEDPAWRAALPARLLVAAADGLRRRDPWRAAALYREAAERPGAGDDAGDPWHLAARWEALAHRLERMGGGAEGPSGSVPGDLRPEPTRRPGPGPSVDPGGAAGHPPPAPGAAGEGHGPGDGS</sequence>
<evidence type="ECO:0000313" key="5">
    <source>
        <dbReference type="Proteomes" id="UP000008915"/>
    </source>
</evidence>
<dbReference type="RefSeq" id="WP_013496707.1">
    <property type="nucleotide sequence ID" value="NC_014831.1"/>
</dbReference>
<protein>
    <recommendedName>
        <fullName evidence="3">SWIM-type domain-containing protein</fullName>
    </recommendedName>
</protein>
<feature type="region of interest" description="Disordered" evidence="2">
    <location>
        <begin position="269"/>
        <end position="330"/>
    </location>
</feature>
<feature type="compositionally biased region" description="Gly residues" evidence="2">
    <location>
        <begin position="677"/>
        <end position="687"/>
    </location>
</feature>
<evidence type="ECO:0000259" key="3">
    <source>
        <dbReference type="PROSITE" id="PS50966"/>
    </source>
</evidence>
<dbReference type="EMBL" id="CP002344">
    <property type="protein sequence ID" value="ADU52412.1"/>
    <property type="molecule type" value="Genomic_DNA"/>
</dbReference>
<dbReference type="eggNOG" id="COG4715">
    <property type="taxonomic scope" value="Bacteria"/>
</dbReference>
<feature type="compositionally biased region" description="Low complexity" evidence="2">
    <location>
        <begin position="161"/>
        <end position="174"/>
    </location>
</feature>
<keyword evidence="1" id="KW-0863">Zinc-finger</keyword>
<evidence type="ECO:0000256" key="1">
    <source>
        <dbReference type="PROSITE-ProRule" id="PRU00325"/>
    </source>
</evidence>
<proteinExistence type="predicted"/>
<dbReference type="HOGENOM" id="CLU_400579_0_0_9"/>
<evidence type="ECO:0000313" key="4">
    <source>
        <dbReference type="EMBL" id="ADU52412.1"/>
    </source>
</evidence>
<dbReference type="AlphaFoldDB" id="E6SLH0"/>
<organism evidence="4 5">
    <name type="scientific">Thermaerobacter marianensis (strain ATCC 700841 / DSM 12885 / JCM 10246 / 7p75a)</name>
    <dbReference type="NCBI Taxonomy" id="644966"/>
    <lineage>
        <taxon>Bacteria</taxon>
        <taxon>Bacillati</taxon>
        <taxon>Bacillota</taxon>
        <taxon>Clostridia</taxon>
        <taxon>Eubacteriales</taxon>
        <taxon>Clostridiales Family XVII. Incertae Sedis</taxon>
        <taxon>Thermaerobacter</taxon>
    </lineage>
</organism>
<reference evidence="5" key="2">
    <citation type="journal article" date="2010" name="Stand. Genomic Sci.">
        <title>Complete genome sequence of Thermaerobacter marianensis type strain (7p75aT).</title>
        <authorList>
            <person name="Han C."/>
            <person name="Gu W."/>
            <person name="Zhang X."/>
            <person name="Lapidus A."/>
            <person name="Nolan M."/>
            <person name="Copeland A."/>
            <person name="Lucas S."/>
            <person name="Glavina Del Rio T."/>
            <person name="Tice H."/>
            <person name="Cheng J."/>
            <person name="Tapia R."/>
            <person name="Goodwin L."/>
            <person name="Pitluck S."/>
            <person name="Pagani I."/>
            <person name="Ivanova N."/>
            <person name="Mavromatis K."/>
            <person name="Mikhailova N."/>
            <person name="Pati A."/>
            <person name="Chen A."/>
            <person name="Palaniappan K."/>
            <person name="Land M."/>
            <person name="Hauser L."/>
            <person name="Chang Y."/>
            <person name="Jeffries C."/>
            <person name="Schneider S."/>
            <person name="Rohde M."/>
            <person name="Goker M."/>
            <person name="Pukall R."/>
            <person name="Woyke T."/>
            <person name="Bristow J."/>
            <person name="Eisen J."/>
            <person name="Markowitz V."/>
            <person name="Hugenholtz P."/>
            <person name="Kyrpides N."/>
            <person name="Klenk H."/>
            <person name="Detter J."/>
        </authorList>
    </citation>
    <scope>NUCLEOTIDE SEQUENCE [LARGE SCALE GENOMIC DNA]</scope>
    <source>
        <strain evidence="5">ATCC 700841 / DSM 12885 / JCM 10246 / 7p75a</strain>
    </source>
</reference>
<feature type="compositionally biased region" description="Low complexity" evidence="2">
    <location>
        <begin position="311"/>
        <end position="320"/>
    </location>
</feature>
<feature type="compositionally biased region" description="Low complexity" evidence="2">
    <location>
        <begin position="280"/>
        <end position="290"/>
    </location>
</feature>
<gene>
    <name evidence="4" type="ordered locus">Tmar_2335</name>
</gene>
<dbReference type="PROSITE" id="PS50966">
    <property type="entry name" value="ZF_SWIM"/>
    <property type="match status" value="1"/>
</dbReference>